<dbReference type="EMBL" id="LNQR01000106">
    <property type="protein sequence ID" value="KWT79392.1"/>
    <property type="molecule type" value="Genomic_DNA"/>
</dbReference>
<gene>
    <name evidence="1" type="ORF">ASN18_2750</name>
</gene>
<organism evidence="1 2">
    <name type="scientific">Candidatus Magnetominusculus xianensis</name>
    <dbReference type="NCBI Taxonomy" id="1748249"/>
    <lineage>
        <taxon>Bacteria</taxon>
        <taxon>Pseudomonadati</taxon>
        <taxon>Nitrospirota</taxon>
        <taxon>Nitrospiria</taxon>
        <taxon>Nitrospirales</taxon>
        <taxon>Nitrospiraceae</taxon>
        <taxon>Candidatus Magnetominusculus</taxon>
    </lineage>
</organism>
<proteinExistence type="predicted"/>
<sequence>MTFATYSYHQVRNITRETVPAFTSSCTFPAGTAQEHIPEFGGKRLFAPIWSITDRAEKRQLSKPIKVHIYMEEEVFFAESETLVVVGTGSSENEAIDDMCKHIIHFYHYYRKLPLDKVTGDAIRLKKIYGTLFVETK</sequence>
<comment type="caution">
    <text evidence="1">The sequence shown here is derived from an EMBL/GenBank/DDBJ whole genome shotgun (WGS) entry which is preliminary data.</text>
</comment>
<evidence type="ECO:0000313" key="1">
    <source>
        <dbReference type="EMBL" id="KWT79392.1"/>
    </source>
</evidence>
<dbReference type="RefSeq" id="WP_085053372.1">
    <property type="nucleotide sequence ID" value="NZ_LNQR01000106.1"/>
</dbReference>
<dbReference type="Proteomes" id="UP000060487">
    <property type="component" value="Unassembled WGS sequence"/>
</dbReference>
<accession>A0ABR5SC57</accession>
<name>A0ABR5SC57_9BACT</name>
<evidence type="ECO:0000313" key="2">
    <source>
        <dbReference type="Proteomes" id="UP000060487"/>
    </source>
</evidence>
<keyword evidence="2" id="KW-1185">Reference proteome</keyword>
<protein>
    <submittedName>
        <fullName evidence="1">Uncharacterized protein</fullName>
    </submittedName>
</protein>
<reference evidence="1 2" key="1">
    <citation type="submission" date="2015-11" db="EMBL/GenBank/DDBJ databases">
        <authorList>
            <person name="Lin W."/>
        </authorList>
    </citation>
    <scope>NUCLEOTIDE SEQUENCE [LARGE SCALE GENOMIC DNA]</scope>
    <source>
        <strain evidence="1 2">HCH-1</strain>
    </source>
</reference>